<dbReference type="GO" id="GO:0061621">
    <property type="term" value="P:canonical glycolysis"/>
    <property type="evidence" value="ECO:0007669"/>
    <property type="project" value="TreeGrafter"/>
</dbReference>
<evidence type="ECO:0000256" key="5">
    <source>
        <dbReference type="ARBA" id="ARBA00022490"/>
    </source>
</evidence>
<sequence length="75" mass="8505">VKGRHSGYLALAVGVACDASMVFIPEWPPQGNWKDELYNKVRDDRFMGLEIFLILKSEGATDIEGKKIYNEDIMN</sequence>
<dbReference type="GO" id="GO:0003872">
    <property type="term" value="F:6-phosphofructokinase activity"/>
    <property type="evidence" value="ECO:0007669"/>
    <property type="project" value="UniProtKB-EC"/>
</dbReference>
<dbReference type="SUPFAM" id="SSF53784">
    <property type="entry name" value="Phosphofructokinase"/>
    <property type="match status" value="1"/>
</dbReference>
<evidence type="ECO:0000313" key="15">
    <source>
        <dbReference type="EMBL" id="CAL1548331.1"/>
    </source>
</evidence>
<keyword evidence="12" id="KW-0324">Glycolysis</keyword>
<evidence type="ECO:0000256" key="6">
    <source>
        <dbReference type="ARBA" id="ARBA00022679"/>
    </source>
</evidence>
<dbReference type="PANTHER" id="PTHR13697:SF4">
    <property type="entry name" value="ATP-DEPENDENT 6-PHOSPHOFRUCTOKINASE"/>
    <property type="match status" value="1"/>
</dbReference>
<evidence type="ECO:0000256" key="13">
    <source>
        <dbReference type="ARBA" id="ARBA00048070"/>
    </source>
</evidence>
<dbReference type="InterPro" id="IPR022953">
    <property type="entry name" value="ATP_PFK"/>
</dbReference>
<dbReference type="PRINTS" id="PR00476">
    <property type="entry name" value="PHFRCTKINASE"/>
</dbReference>
<evidence type="ECO:0000313" key="16">
    <source>
        <dbReference type="Proteomes" id="UP001497497"/>
    </source>
</evidence>
<dbReference type="GO" id="GO:0005945">
    <property type="term" value="C:6-phosphofructokinase complex"/>
    <property type="evidence" value="ECO:0007669"/>
    <property type="project" value="TreeGrafter"/>
</dbReference>
<dbReference type="GO" id="GO:0046872">
    <property type="term" value="F:metal ion binding"/>
    <property type="evidence" value="ECO:0007669"/>
    <property type="project" value="UniProtKB-KW"/>
</dbReference>
<dbReference type="Proteomes" id="UP001497497">
    <property type="component" value="Unassembled WGS sequence"/>
</dbReference>
<keyword evidence="8" id="KW-0547">Nucleotide-binding</keyword>
<protein>
    <recommendedName>
        <fullName evidence="4">6-phosphofructokinase</fullName>
        <ecNumber evidence="4">2.7.1.11</ecNumber>
    </recommendedName>
</protein>
<comment type="caution">
    <text evidence="15">The sequence shown here is derived from an EMBL/GenBank/DDBJ whole genome shotgun (WGS) entry which is preliminary data.</text>
</comment>
<dbReference type="Gene3D" id="3.40.50.460">
    <property type="entry name" value="Phosphofructokinase domain"/>
    <property type="match status" value="1"/>
</dbReference>
<dbReference type="GO" id="GO:0030388">
    <property type="term" value="P:fructose 1,6-bisphosphate metabolic process"/>
    <property type="evidence" value="ECO:0007669"/>
    <property type="project" value="TreeGrafter"/>
</dbReference>
<evidence type="ECO:0000256" key="2">
    <source>
        <dbReference type="ARBA" id="ARBA00004496"/>
    </source>
</evidence>
<evidence type="ECO:0000256" key="11">
    <source>
        <dbReference type="ARBA" id="ARBA00022842"/>
    </source>
</evidence>
<dbReference type="EC" id="2.7.1.11" evidence="4"/>
<evidence type="ECO:0000259" key="14">
    <source>
        <dbReference type="Pfam" id="PF00365"/>
    </source>
</evidence>
<dbReference type="InterPro" id="IPR035966">
    <property type="entry name" value="PKF_sf"/>
</dbReference>
<evidence type="ECO:0000256" key="1">
    <source>
        <dbReference type="ARBA" id="ARBA00001946"/>
    </source>
</evidence>
<dbReference type="GO" id="GO:0042802">
    <property type="term" value="F:identical protein binding"/>
    <property type="evidence" value="ECO:0007669"/>
    <property type="project" value="TreeGrafter"/>
</dbReference>
<dbReference type="InterPro" id="IPR000023">
    <property type="entry name" value="Phosphofructokinase_dom"/>
</dbReference>
<comment type="cofactor">
    <cofactor evidence="1">
        <name>Mg(2+)</name>
        <dbReference type="ChEBI" id="CHEBI:18420"/>
    </cofactor>
</comment>
<keyword evidence="7" id="KW-0479">Metal-binding</keyword>
<evidence type="ECO:0000256" key="3">
    <source>
        <dbReference type="ARBA" id="ARBA00004679"/>
    </source>
</evidence>
<dbReference type="AlphaFoldDB" id="A0AAV2IQ39"/>
<comment type="catalytic activity">
    <reaction evidence="13">
        <text>beta-D-fructose 6-phosphate + ATP = beta-D-fructose 1,6-bisphosphate + ADP + H(+)</text>
        <dbReference type="Rhea" id="RHEA:16109"/>
        <dbReference type="ChEBI" id="CHEBI:15378"/>
        <dbReference type="ChEBI" id="CHEBI:30616"/>
        <dbReference type="ChEBI" id="CHEBI:32966"/>
        <dbReference type="ChEBI" id="CHEBI:57634"/>
        <dbReference type="ChEBI" id="CHEBI:456216"/>
        <dbReference type="EC" id="2.7.1.11"/>
    </reaction>
</comment>
<keyword evidence="16" id="KW-1185">Reference proteome</keyword>
<evidence type="ECO:0000256" key="10">
    <source>
        <dbReference type="ARBA" id="ARBA00022840"/>
    </source>
</evidence>
<evidence type="ECO:0000256" key="12">
    <source>
        <dbReference type="ARBA" id="ARBA00023152"/>
    </source>
</evidence>
<feature type="non-terminal residue" evidence="15">
    <location>
        <position position="75"/>
    </location>
</feature>
<feature type="domain" description="Phosphofructokinase" evidence="14">
    <location>
        <begin position="1"/>
        <end position="67"/>
    </location>
</feature>
<name>A0AAV2IQ39_LYMST</name>
<comment type="subcellular location">
    <subcellularLocation>
        <location evidence="2">Cytoplasm</location>
    </subcellularLocation>
</comment>
<evidence type="ECO:0000256" key="8">
    <source>
        <dbReference type="ARBA" id="ARBA00022741"/>
    </source>
</evidence>
<dbReference type="GO" id="GO:0048029">
    <property type="term" value="F:monosaccharide binding"/>
    <property type="evidence" value="ECO:0007669"/>
    <property type="project" value="TreeGrafter"/>
</dbReference>
<keyword evidence="5" id="KW-0963">Cytoplasm</keyword>
<gene>
    <name evidence="15" type="ORF">GSLYS_00021648001</name>
</gene>
<feature type="non-terminal residue" evidence="15">
    <location>
        <position position="1"/>
    </location>
</feature>
<dbReference type="Pfam" id="PF00365">
    <property type="entry name" value="PFK"/>
    <property type="match status" value="1"/>
</dbReference>
<keyword evidence="9" id="KW-0418">Kinase</keyword>
<proteinExistence type="predicted"/>
<keyword evidence="11" id="KW-0460">Magnesium</keyword>
<dbReference type="EMBL" id="CAXITT010001278">
    <property type="protein sequence ID" value="CAL1548331.1"/>
    <property type="molecule type" value="Genomic_DNA"/>
</dbReference>
<accession>A0AAV2IQ39</accession>
<dbReference type="GO" id="GO:0005524">
    <property type="term" value="F:ATP binding"/>
    <property type="evidence" value="ECO:0007669"/>
    <property type="project" value="UniProtKB-KW"/>
</dbReference>
<evidence type="ECO:0000256" key="4">
    <source>
        <dbReference type="ARBA" id="ARBA00012055"/>
    </source>
</evidence>
<evidence type="ECO:0000256" key="9">
    <source>
        <dbReference type="ARBA" id="ARBA00022777"/>
    </source>
</evidence>
<dbReference type="GO" id="GO:0016208">
    <property type="term" value="F:AMP binding"/>
    <property type="evidence" value="ECO:0007669"/>
    <property type="project" value="TreeGrafter"/>
</dbReference>
<dbReference type="GO" id="GO:0070095">
    <property type="term" value="F:fructose-6-phosphate binding"/>
    <property type="evidence" value="ECO:0007669"/>
    <property type="project" value="TreeGrafter"/>
</dbReference>
<evidence type="ECO:0000256" key="7">
    <source>
        <dbReference type="ARBA" id="ARBA00022723"/>
    </source>
</evidence>
<dbReference type="GO" id="GO:0006002">
    <property type="term" value="P:fructose 6-phosphate metabolic process"/>
    <property type="evidence" value="ECO:0007669"/>
    <property type="project" value="InterPro"/>
</dbReference>
<dbReference type="PANTHER" id="PTHR13697">
    <property type="entry name" value="PHOSPHOFRUCTOKINASE"/>
    <property type="match status" value="1"/>
</dbReference>
<comment type="pathway">
    <text evidence="3">Carbohydrate degradation; glycolysis; D-glyceraldehyde 3-phosphate and glycerone phosphate from D-glucose: step 3/4.</text>
</comment>
<keyword evidence="6" id="KW-0808">Transferase</keyword>
<keyword evidence="10" id="KW-0067">ATP-binding</keyword>
<reference evidence="15 16" key="1">
    <citation type="submission" date="2024-04" db="EMBL/GenBank/DDBJ databases">
        <authorList>
            <consortium name="Genoscope - CEA"/>
            <person name="William W."/>
        </authorList>
    </citation>
    <scope>NUCLEOTIDE SEQUENCE [LARGE SCALE GENOMIC DNA]</scope>
</reference>
<organism evidence="15 16">
    <name type="scientific">Lymnaea stagnalis</name>
    <name type="common">Great pond snail</name>
    <name type="synonym">Helix stagnalis</name>
    <dbReference type="NCBI Taxonomy" id="6523"/>
    <lineage>
        <taxon>Eukaryota</taxon>
        <taxon>Metazoa</taxon>
        <taxon>Spiralia</taxon>
        <taxon>Lophotrochozoa</taxon>
        <taxon>Mollusca</taxon>
        <taxon>Gastropoda</taxon>
        <taxon>Heterobranchia</taxon>
        <taxon>Euthyneura</taxon>
        <taxon>Panpulmonata</taxon>
        <taxon>Hygrophila</taxon>
        <taxon>Lymnaeoidea</taxon>
        <taxon>Lymnaeidae</taxon>
        <taxon>Lymnaea</taxon>
    </lineage>
</organism>